<dbReference type="InterPro" id="IPR001086">
    <property type="entry name" value="Preph_deHydtase"/>
</dbReference>
<accession>A0AAV9D3A3</accession>
<dbReference type="CDD" id="cd13631">
    <property type="entry name" value="PBP2_Ct-PDT_like"/>
    <property type="match status" value="1"/>
</dbReference>
<evidence type="ECO:0000313" key="8">
    <source>
        <dbReference type="Proteomes" id="UP001180020"/>
    </source>
</evidence>
<keyword evidence="4" id="KW-0456">Lyase</keyword>
<dbReference type="SUPFAM" id="SSF55021">
    <property type="entry name" value="ACT-like"/>
    <property type="match status" value="1"/>
</dbReference>
<dbReference type="PANTHER" id="PTHR21022:SF26">
    <property type="entry name" value="AROGENATE DEHYDRATASE_PREPHENATE DEHYDRATASE 2, CHLOROPLASTIC-LIKE"/>
    <property type="match status" value="1"/>
</dbReference>
<dbReference type="PROSITE" id="PS51171">
    <property type="entry name" value="PREPHENATE_DEHYDR_3"/>
    <property type="match status" value="1"/>
</dbReference>
<evidence type="ECO:0000256" key="4">
    <source>
        <dbReference type="ARBA" id="ARBA00023239"/>
    </source>
</evidence>
<protein>
    <recommendedName>
        <fullName evidence="6">Prephenate dehydratase domain-containing protein</fullName>
    </recommendedName>
</protein>
<dbReference type="InterPro" id="IPR045865">
    <property type="entry name" value="ACT-like_dom_sf"/>
</dbReference>
<feature type="domain" description="Prephenate dehydratase" evidence="6">
    <location>
        <begin position="100"/>
        <end position="280"/>
    </location>
</feature>
<dbReference type="AlphaFoldDB" id="A0AAV9D3A3"/>
<dbReference type="GO" id="GO:0009094">
    <property type="term" value="P:L-phenylalanine biosynthetic process"/>
    <property type="evidence" value="ECO:0007669"/>
    <property type="project" value="UniProtKB-KW"/>
</dbReference>
<keyword evidence="3" id="KW-0584">Phenylalanine biosynthesis</keyword>
<evidence type="ECO:0000256" key="2">
    <source>
        <dbReference type="ARBA" id="ARBA00023141"/>
    </source>
</evidence>
<dbReference type="Gene3D" id="3.40.190.10">
    <property type="entry name" value="Periplasmic binding protein-like II"/>
    <property type="match status" value="2"/>
</dbReference>
<organism evidence="7 8">
    <name type="scientific">Acorus calamus</name>
    <name type="common">Sweet flag</name>
    <dbReference type="NCBI Taxonomy" id="4465"/>
    <lineage>
        <taxon>Eukaryota</taxon>
        <taxon>Viridiplantae</taxon>
        <taxon>Streptophyta</taxon>
        <taxon>Embryophyta</taxon>
        <taxon>Tracheophyta</taxon>
        <taxon>Spermatophyta</taxon>
        <taxon>Magnoliopsida</taxon>
        <taxon>Liliopsida</taxon>
        <taxon>Acoraceae</taxon>
        <taxon>Acorus</taxon>
    </lineage>
</organism>
<sequence>MALRIGMPTGLRPSTSSSCDAALTRPIRASLQQRKKETPKLSPLRKAEEIASTFGFEMAIVDLERLFSKEASKDHPLLRRKLAGPSAPFPAERSAGKPLRVAYQGIPGSYCQEAAAKAFSSIRCEAFPCSHMEDAFQALKQGDANQAIVPVENSIDGTIDRNFDLLLRHQDVEIIGELVLPVNHCLLSLKGTSRSDLRRVISHPQALSHCWAKLEGFERHLEIEEVPNAAEAARYISENRITDTAVIGSRIAAKEFGLEVLEQNFQDRSENFNRFWQLGLGAQHQPRELGDAWKTTVAFSLEKGASDLFRAMWIFESRDISVTKVDHRPNRSNPIRVKEKSTGDHKYFDYVFVMDVEGSASDSSMEKALKVLKEISGFVHVLGSYTCRLKN</sequence>
<keyword evidence="8" id="KW-1185">Reference proteome</keyword>
<comment type="pathway">
    <text evidence="5">Amino-acid biosynthesis.</text>
</comment>
<keyword evidence="1" id="KW-0028">Amino-acid biosynthesis</keyword>
<evidence type="ECO:0000256" key="5">
    <source>
        <dbReference type="ARBA" id="ARBA00029440"/>
    </source>
</evidence>
<dbReference type="Gene3D" id="3.30.70.260">
    <property type="match status" value="1"/>
</dbReference>
<reference evidence="7" key="2">
    <citation type="submission" date="2023-06" db="EMBL/GenBank/DDBJ databases">
        <authorList>
            <person name="Ma L."/>
            <person name="Liu K.-W."/>
            <person name="Li Z."/>
            <person name="Hsiao Y.-Y."/>
            <person name="Qi Y."/>
            <person name="Fu T."/>
            <person name="Tang G."/>
            <person name="Zhang D."/>
            <person name="Sun W.-H."/>
            <person name="Liu D.-K."/>
            <person name="Li Y."/>
            <person name="Chen G.-Z."/>
            <person name="Liu X.-D."/>
            <person name="Liao X.-Y."/>
            <person name="Jiang Y.-T."/>
            <person name="Yu X."/>
            <person name="Hao Y."/>
            <person name="Huang J."/>
            <person name="Zhao X.-W."/>
            <person name="Ke S."/>
            <person name="Chen Y.-Y."/>
            <person name="Wu W.-L."/>
            <person name="Hsu J.-L."/>
            <person name="Lin Y.-F."/>
            <person name="Huang M.-D."/>
            <person name="Li C.-Y."/>
            <person name="Huang L."/>
            <person name="Wang Z.-W."/>
            <person name="Zhao X."/>
            <person name="Zhong W.-Y."/>
            <person name="Peng D.-H."/>
            <person name="Ahmad S."/>
            <person name="Lan S."/>
            <person name="Zhang J.-S."/>
            <person name="Tsai W.-C."/>
            <person name="Van De Peer Y."/>
            <person name="Liu Z.-J."/>
        </authorList>
    </citation>
    <scope>NUCLEOTIDE SEQUENCE</scope>
    <source>
        <strain evidence="7">CP</strain>
        <tissue evidence="7">Leaves</tissue>
    </source>
</reference>
<dbReference type="SUPFAM" id="SSF53850">
    <property type="entry name" value="Periplasmic binding protein-like II"/>
    <property type="match status" value="1"/>
</dbReference>
<dbReference type="CDD" id="cd04905">
    <property type="entry name" value="ACT_CM-PDT"/>
    <property type="match status" value="1"/>
</dbReference>
<evidence type="ECO:0000259" key="6">
    <source>
        <dbReference type="PROSITE" id="PS51171"/>
    </source>
</evidence>
<keyword evidence="2" id="KW-0057">Aromatic amino acid biosynthesis</keyword>
<evidence type="ECO:0000256" key="1">
    <source>
        <dbReference type="ARBA" id="ARBA00022605"/>
    </source>
</evidence>
<name>A0AAV9D3A3_ACOCL</name>
<dbReference type="GO" id="GO:0009507">
    <property type="term" value="C:chloroplast"/>
    <property type="evidence" value="ECO:0007669"/>
    <property type="project" value="TreeGrafter"/>
</dbReference>
<dbReference type="EMBL" id="JAUJYO010000016">
    <property type="protein sequence ID" value="KAK1295322.1"/>
    <property type="molecule type" value="Genomic_DNA"/>
</dbReference>
<dbReference type="Pfam" id="PF00800">
    <property type="entry name" value="PDT"/>
    <property type="match status" value="1"/>
</dbReference>
<evidence type="ECO:0000256" key="3">
    <source>
        <dbReference type="ARBA" id="ARBA00023222"/>
    </source>
</evidence>
<evidence type="ECO:0000313" key="7">
    <source>
        <dbReference type="EMBL" id="KAK1295322.1"/>
    </source>
</evidence>
<reference evidence="7" key="1">
    <citation type="journal article" date="2023" name="Nat. Commun.">
        <title>Diploid and tetraploid genomes of Acorus and the evolution of monocots.</title>
        <authorList>
            <person name="Ma L."/>
            <person name="Liu K.W."/>
            <person name="Li Z."/>
            <person name="Hsiao Y.Y."/>
            <person name="Qi Y."/>
            <person name="Fu T."/>
            <person name="Tang G.D."/>
            <person name="Zhang D."/>
            <person name="Sun W.H."/>
            <person name="Liu D.K."/>
            <person name="Li Y."/>
            <person name="Chen G.Z."/>
            <person name="Liu X.D."/>
            <person name="Liao X.Y."/>
            <person name="Jiang Y.T."/>
            <person name="Yu X."/>
            <person name="Hao Y."/>
            <person name="Huang J."/>
            <person name="Zhao X.W."/>
            <person name="Ke S."/>
            <person name="Chen Y.Y."/>
            <person name="Wu W.L."/>
            <person name="Hsu J.L."/>
            <person name="Lin Y.F."/>
            <person name="Huang M.D."/>
            <person name="Li C.Y."/>
            <person name="Huang L."/>
            <person name="Wang Z.W."/>
            <person name="Zhao X."/>
            <person name="Zhong W.Y."/>
            <person name="Peng D.H."/>
            <person name="Ahmad S."/>
            <person name="Lan S."/>
            <person name="Zhang J.S."/>
            <person name="Tsai W.C."/>
            <person name="Van de Peer Y."/>
            <person name="Liu Z.J."/>
        </authorList>
    </citation>
    <scope>NUCLEOTIDE SEQUENCE</scope>
    <source>
        <strain evidence="7">CP</strain>
    </source>
</reference>
<gene>
    <name evidence="7" type="ORF">QJS10_CPA16g01823</name>
</gene>
<dbReference type="GO" id="GO:0004664">
    <property type="term" value="F:prephenate dehydratase activity"/>
    <property type="evidence" value="ECO:0007669"/>
    <property type="project" value="InterPro"/>
</dbReference>
<dbReference type="PANTHER" id="PTHR21022">
    <property type="entry name" value="PREPHENATE DEHYDRATASE P PROTEIN"/>
    <property type="match status" value="1"/>
</dbReference>
<dbReference type="Proteomes" id="UP001180020">
    <property type="component" value="Unassembled WGS sequence"/>
</dbReference>
<dbReference type="GO" id="GO:0047769">
    <property type="term" value="F:arogenate dehydratase activity"/>
    <property type="evidence" value="ECO:0007669"/>
    <property type="project" value="TreeGrafter"/>
</dbReference>
<proteinExistence type="predicted"/>
<comment type="caution">
    <text evidence="7">The sequence shown here is derived from an EMBL/GenBank/DDBJ whole genome shotgun (WGS) entry which is preliminary data.</text>
</comment>